<keyword evidence="2" id="KW-1185">Reference proteome</keyword>
<reference evidence="1" key="1">
    <citation type="submission" date="2023-10" db="EMBL/GenBank/DDBJ databases">
        <authorList>
            <person name="Rodriguez Cubillos JULIANA M."/>
            <person name="De Vega J."/>
        </authorList>
    </citation>
    <scope>NUCLEOTIDE SEQUENCE</scope>
</reference>
<accession>A0ACB0MCE5</accession>
<gene>
    <name evidence="1" type="ORF">MILVUS5_LOCUS41193</name>
</gene>
<evidence type="ECO:0000313" key="1">
    <source>
        <dbReference type="EMBL" id="CAJ2679000.1"/>
    </source>
</evidence>
<sequence>MLTFPIGDGHWNYPICYCWMVLAVFKQYQILSGITKGGYFQKALYGGQCICHMFLTADLF</sequence>
<proteinExistence type="predicted"/>
<protein>
    <submittedName>
        <fullName evidence="1">Uncharacterized protein</fullName>
    </submittedName>
</protein>
<name>A0ACB0MCE5_TRIPR</name>
<organism evidence="1 2">
    <name type="scientific">Trifolium pratense</name>
    <name type="common">Red clover</name>
    <dbReference type="NCBI Taxonomy" id="57577"/>
    <lineage>
        <taxon>Eukaryota</taxon>
        <taxon>Viridiplantae</taxon>
        <taxon>Streptophyta</taxon>
        <taxon>Embryophyta</taxon>
        <taxon>Tracheophyta</taxon>
        <taxon>Spermatophyta</taxon>
        <taxon>Magnoliopsida</taxon>
        <taxon>eudicotyledons</taxon>
        <taxon>Gunneridae</taxon>
        <taxon>Pentapetalae</taxon>
        <taxon>rosids</taxon>
        <taxon>fabids</taxon>
        <taxon>Fabales</taxon>
        <taxon>Fabaceae</taxon>
        <taxon>Papilionoideae</taxon>
        <taxon>50 kb inversion clade</taxon>
        <taxon>NPAAA clade</taxon>
        <taxon>Hologalegina</taxon>
        <taxon>IRL clade</taxon>
        <taxon>Trifolieae</taxon>
        <taxon>Trifolium</taxon>
    </lineage>
</organism>
<dbReference type="EMBL" id="CASHSV030000823">
    <property type="protein sequence ID" value="CAJ2679000.1"/>
    <property type="molecule type" value="Genomic_DNA"/>
</dbReference>
<dbReference type="Proteomes" id="UP001177021">
    <property type="component" value="Unassembled WGS sequence"/>
</dbReference>
<evidence type="ECO:0000313" key="2">
    <source>
        <dbReference type="Proteomes" id="UP001177021"/>
    </source>
</evidence>
<comment type="caution">
    <text evidence="1">The sequence shown here is derived from an EMBL/GenBank/DDBJ whole genome shotgun (WGS) entry which is preliminary data.</text>
</comment>